<reference evidence="1 2" key="1">
    <citation type="submission" date="2018-04" db="EMBL/GenBank/DDBJ databases">
        <title>The genome sequence of Caulobacter sp. 736.</title>
        <authorList>
            <person name="Gao J."/>
            <person name="Sun J."/>
        </authorList>
    </citation>
    <scope>NUCLEOTIDE SEQUENCE [LARGE SCALE GENOMIC DNA]</scope>
    <source>
        <strain evidence="1 2">736</strain>
    </source>
</reference>
<dbReference type="EMBL" id="QDKP01000063">
    <property type="protein sequence ID" value="PVM72321.1"/>
    <property type="molecule type" value="Genomic_DNA"/>
</dbReference>
<evidence type="ECO:0000313" key="2">
    <source>
        <dbReference type="Proteomes" id="UP000244913"/>
    </source>
</evidence>
<dbReference type="InterPro" id="IPR019238">
    <property type="entry name" value="AbiEi_2"/>
</dbReference>
<dbReference type="AlphaFoldDB" id="A0A2T9IYN8"/>
<dbReference type="Proteomes" id="UP000244913">
    <property type="component" value="Unassembled WGS sequence"/>
</dbReference>
<keyword evidence="2" id="KW-1185">Reference proteome</keyword>
<accession>A0A2T9JVA1</accession>
<accession>A0A2T9IYN8</accession>
<comment type="caution">
    <text evidence="1">The sequence shown here is derived from an EMBL/GenBank/DDBJ whole genome shotgun (WGS) entry which is preliminary data.</text>
</comment>
<evidence type="ECO:0000313" key="1">
    <source>
        <dbReference type="EMBL" id="PVM72321.1"/>
    </source>
</evidence>
<name>A0A2T9IYN8_9CAUL</name>
<gene>
    <name evidence="1" type="ORF">DDF65_22340</name>
</gene>
<dbReference type="Pfam" id="PF09952">
    <property type="entry name" value="AbiEi_2"/>
    <property type="match status" value="1"/>
</dbReference>
<organism evidence="1 2">
    <name type="scientific">Caulobacter radicis</name>
    <dbReference type="NCBI Taxonomy" id="2172650"/>
    <lineage>
        <taxon>Bacteria</taxon>
        <taxon>Pseudomonadati</taxon>
        <taxon>Pseudomonadota</taxon>
        <taxon>Alphaproteobacteria</taxon>
        <taxon>Caulobacterales</taxon>
        <taxon>Caulobacteraceae</taxon>
        <taxon>Caulobacter</taxon>
    </lineage>
</organism>
<proteinExistence type="predicted"/>
<sequence>MAHFQRMLKVHDPLKFEREAVEALEALIELIPIARLEGVHFEQDDPDVGADAVLNLTVGDRPYLLVCEVKSNGHPRATRDAIQQLKHWKYHSMPAAPIFLAPYISEQSRALCVEAGVNYFDLFGNTRLHLDNLFLERTVADKPASERRDLKSLFKPKSARVLRWLLRDPVTPVRLQEIADGATVSLGQVHNVKEGLLAREWAQSTSEGLILTDPDSLLDAWRDDYEAPPGQTRKYYTIHHGEALTARLKGLMANDRVEPVLMLGSYSAANWLAPYGRNETTFLYAWPEVLPELEAALALEPAAKGANLLVKVLEDESVLLDAVEPTSDLLVTSPVQTYLDLYNSGERGREAAEFLRRKGLSWPRA</sequence>
<protein>
    <submittedName>
        <fullName evidence="1">Uncharacterized protein</fullName>
    </submittedName>
</protein>